<keyword evidence="10" id="KW-1185">Reference proteome</keyword>
<evidence type="ECO:0000256" key="3">
    <source>
        <dbReference type="ARBA" id="ARBA00022840"/>
    </source>
</evidence>
<feature type="domain" description="FtsK" evidence="8">
    <location>
        <begin position="978"/>
        <end position="1160"/>
    </location>
</feature>
<feature type="binding site" evidence="4">
    <location>
        <begin position="671"/>
        <end position="678"/>
    </location>
    <ligand>
        <name>ATP</name>
        <dbReference type="ChEBI" id="CHEBI:30616"/>
    </ligand>
</feature>
<dbReference type="SUPFAM" id="SSF49879">
    <property type="entry name" value="SMAD/FHA domain"/>
    <property type="match status" value="1"/>
</dbReference>
<evidence type="ECO:0000313" key="10">
    <source>
        <dbReference type="Proteomes" id="UP001500655"/>
    </source>
</evidence>
<keyword evidence="6" id="KW-0812">Transmembrane</keyword>
<feature type="binding site" evidence="4">
    <location>
        <begin position="995"/>
        <end position="1002"/>
    </location>
    <ligand>
        <name>ATP</name>
        <dbReference type="ChEBI" id="CHEBI:30616"/>
    </ligand>
</feature>
<dbReference type="InterPro" id="IPR003593">
    <property type="entry name" value="AAA+_ATPase"/>
</dbReference>
<dbReference type="PANTHER" id="PTHR22683:SF1">
    <property type="entry name" value="TYPE VII SECRETION SYSTEM PROTEIN ESSC"/>
    <property type="match status" value="1"/>
</dbReference>
<accession>A0ABN2KFV0</accession>
<dbReference type="Proteomes" id="UP001500655">
    <property type="component" value="Unassembled WGS sequence"/>
</dbReference>
<feature type="domain" description="FtsK" evidence="8">
    <location>
        <begin position="653"/>
        <end position="840"/>
    </location>
</feature>
<dbReference type="InterPro" id="IPR008984">
    <property type="entry name" value="SMAD_FHA_dom_sf"/>
</dbReference>
<name>A0ABN2KFV0_9ACTN</name>
<evidence type="ECO:0000259" key="7">
    <source>
        <dbReference type="PROSITE" id="PS50006"/>
    </source>
</evidence>
<dbReference type="EMBL" id="BAAALS010000012">
    <property type="protein sequence ID" value="GAA1755030.1"/>
    <property type="molecule type" value="Genomic_DNA"/>
</dbReference>
<evidence type="ECO:0000256" key="2">
    <source>
        <dbReference type="ARBA" id="ARBA00022741"/>
    </source>
</evidence>
<keyword evidence="6" id="KW-0472">Membrane</keyword>
<feature type="region of interest" description="Disordered" evidence="5">
    <location>
        <begin position="304"/>
        <end position="332"/>
    </location>
</feature>
<dbReference type="InterPro" id="IPR002543">
    <property type="entry name" value="FtsK_dom"/>
</dbReference>
<dbReference type="SMART" id="SM00382">
    <property type="entry name" value="AAA"/>
    <property type="match status" value="3"/>
</dbReference>
<organism evidence="9 10">
    <name type="scientific">Luedemannella helvata</name>
    <dbReference type="NCBI Taxonomy" id="349315"/>
    <lineage>
        <taxon>Bacteria</taxon>
        <taxon>Bacillati</taxon>
        <taxon>Actinomycetota</taxon>
        <taxon>Actinomycetes</taxon>
        <taxon>Micromonosporales</taxon>
        <taxon>Micromonosporaceae</taxon>
        <taxon>Luedemannella</taxon>
    </lineage>
</organism>
<feature type="domain" description="FHA" evidence="7">
    <location>
        <begin position="104"/>
        <end position="155"/>
    </location>
</feature>
<evidence type="ECO:0000256" key="5">
    <source>
        <dbReference type="SAM" id="MobiDB-lite"/>
    </source>
</evidence>
<dbReference type="PROSITE" id="PS50901">
    <property type="entry name" value="FTSK"/>
    <property type="match status" value="2"/>
</dbReference>
<dbReference type="Gene3D" id="2.60.200.20">
    <property type="match status" value="1"/>
</dbReference>
<dbReference type="Gene3D" id="3.40.50.300">
    <property type="entry name" value="P-loop containing nucleotide triphosphate hydrolases"/>
    <property type="match status" value="4"/>
</dbReference>
<feature type="transmembrane region" description="Helical" evidence="6">
    <location>
        <begin position="225"/>
        <end position="244"/>
    </location>
</feature>
<evidence type="ECO:0000259" key="8">
    <source>
        <dbReference type="PROSITE" id="PS50901"/>
    </source>
</evidence>
<comment type="caution">
    <text evidence="9">The sequence shown here is derived from an EMBL/GenBank/DDBJ whole genome shotgun (WGS) entry which is preliminary data.</text>
</comment>
<dbReference type="PANTHER" id="PTHR22683">
    <property type="entry name" value="SPORULATION PROTEIN RELATED"/>
    <property type="match status" value="1"/>
</dbReference>
<keyword evidence="3 4" id="KW-0067">ATP-binding</keyword>
<evidence type="ECO:0000256" key="1">
    <source>
        <dbReference type="ARBA" id="ARBA00022553"/>
    </source>
</evidence>
<dbReference type="Pfam" id="PF00498">
    <property type="entry name" value="FHA"/>
    <property type="match status" value="1"/>
</dbReference>
<dbReference type="CDD" id="cd01127">
    <property type="entry name" value="TrwB_TraG_TraD_VirD4"/>
    <property type="match status" value="1"/>
</dbReference>
<evidence type="ECO:0000313" key="9">
    <source>
        <dbReference type="EMBL" id="GAA1755030.1"/>
    </source>
</evidence>
<dbReference type="SUPFAM" id="SSF52540">
    <property type="entry name" value="P-loop containing nucleoside triphosphate hydrolases"/>
    <property type="match status" value="2"/>
</dbReference>
<gene>
    <name evidence="9" type="ORF">GCM10009681_27700</name>
</gene>
<evidence type="ECO:0000256" key="4">
    <source>
        <dbReference type="PROSITE-ProRule" id="PRU00289"/>
    </source>
</evidence>
<keyword evidence="2 4" id="KW-0547">Nucleotide-binding</keyword>
<sequence>MDVDIVVDGVEVAVRAEPGATVGDLRRGLAGIGLPDAPLSVGAGRVLPDDAPLAGAGLHHGVAVHTDGRAGWTLPPDRAAGWEIAVVGGLHGGRTATVGPGERAGVGRSPRSRLRIPDHEVSREHAEVRVSPDGAGAELVDRDSANGIRLGAWRLDAPGDLTTGQVFAIGESVVAARRPGDEPVGEVTADGATRLFNRPPRITPPDRLPELLVPVEPVRPRGFRFPLAATLAPALLCGALYLFLPAGGFGGYLIVMMALSPLMAVANLVADRRSGRREYARAMADYGRAREAFDAELAAAAGAQEAADRAAHPDPSTVVGRTRPGRSRPAASLWQRRPADADFLTLRIGLVDRPARLILRPDAASAGGVDEPLPVLHDVPLTVSLPEAGVLGVAGPRSTVLAAGRALLAQAAILHSPAELGILVITGRDTAPDWEWTTWLPHTLPASSAFACRRLVATDAAQAEARLAELRRLIEERATQRRTALHQGPPAGRTMLVVLDGAHRLRDLAGLAEVLATGPAAGVHALCLDDREHSLPDECAATVVVGPEATRATVRRAGFAPVADVLIDGLTPEPALAAARALAPLRLLGERGQDAALPDRARLLDVIDTGEGSVRPGGCLGGAGEPSAAAVRRRWAAQPHGRSTVAQLGLGAAGPVSVDIRRDGPHALVAGTSGAGKSELLRTFVASLALANTPDALTFVLVDYKGGSAFAACADLPHCVGLITDLDGHLVSRALDSLSAELRRREELFAAAGATDIEDYWLRTGARLPRLVIVVDEFASLVEELPEFVPGVVGIGMRGRSLGVHVVLATQRPAGVVTADLRANLNLRVALRVTSTSDSQDVIDVPDAARIPHRLPGRAFLRTGHAELTEFQAALVSWPRPSGAPAGDGGAPVTVTRRRIDALGLPERRAGHGGDEAVPDTDLTALVAAIRDAAAESGLTTPPRPWLPPLPEVVTLASVSTPGAAAIGLVDRPAAQAQVPFVLELERTGPVAVAGAVRAGRSTVLRTLAVALAEDRSPADLHLYALDCGNQALAPLAALPHCGAVVDGDDAARTERLLAMLHAEVVRRQRLLTAAGHGSFTETSLPLVVLLLDRLEAFVNRYAETDGGRLVDRLESLLRTGPAAGVTVVLSTDRTGFGHRVASAVAARLVLRQASPDDAAAFGVDPRGLPRHLPPGRGVWGPTGEHVQVAVLDPDPGGAAQATAVARAAAALGARWDGVAERFLPQRLDRLPDEINTAEAEALRVGARPAGPAVCSPAVGGDRLGPVDVDLADAGGSFLVAGPQRAGRSTALMTIAATLAGRRTGDLPVLAVAPRPSPLRDLAGGEGVLDVLTGDPQEVAAGIADALAAGPFALVVDDGELLGADYELAELLDGFARDARDRGCLLVAAVTTEDVLANPYRGWLATARRPRSGLLLNPASHLDGDVFGLRLPRSTGGGWPRGRALLALRGEATTVHITTLASADAPTGARP</sequence>
<dbReference type="InterPro" id="IPR000253">
    <property type="entry name" value="FHA_dom"/>
</dbReference>
<keyword evidence="1" id="KW-0597">Phosphoprotein</keyword>
<evidence type="ECO:0000256" key="6">
    <source>
        <dbReference type="SAM" id="Phobius"/>
    </source>
</evidence>
<keyword evidence="6" id="KW-1133">Transmembrane helix</keyword>
<dbReference type="InterPro" id="IPR050206">
    <property type="entry name" value="FtsK/SpoIIIE/SftA"/>
</dbReference>
<dbReference type="Pfam" id="PF01580">
    <property type="entry name" value="FtsK_SpoIIIE"/>
    <property type="match status" value="2"/>
</dbReference>
<dbReference type="CDD" id="cd00060">
    <property type="entry name" value="FHA"/>
    <property type="match status" value="1"/>
</dbReference>
<feature type="transmembrane region" description="Helical" evidence="6">
    <location>
        <begin position="250"/>
        <end position="270"/>
    </location>
</feature>
<proteinExistence type="predicted"/>
<dbReference type="InterPro" id="IPR027417">
    <property type="entry name" value="P-loop_NTPase"/>
</dbReference>
<protein>
    <submittedName>
        <fullName evidence="9">FtsK/SpoIIIE domain-containing protein</fullName>
    </submittedName>
</protein>
<dbReference type="SMART" id="SM00240">
    <property type="entry name" value="FHA"/>
    <property type="match status" value="1"/>
</dbReference>
<dbReference type="PROSITE" id="PS50006">
    <property type="entry name" value="FHA_DOMAIN"/>
    <property type="match status" value="1"/>
</dbReference>
<reference evidence="9 10" key="1">
    <citation type="journal article" date="2019" name="Int. J. Syst. Evol. Microbiol.">
        <title>The Global Catalogue of Microorganisms (GCM) 10K type strain sequencing project: providing services to taxonomists for standard genome sequencing and annotation.</title>
        <authorList>
            <consortium name="The Broad Institute Genomics Platform"/>
            <consortium name="The Broad Institute Genome Sequencing Center for Infectious Disease"/>
            <person name="Wu L."/>
            <person name="Ma J."/>
        </authorList>
    </citation>
    <scope>NUCLEOTIDE SEQUENCE [LARGE SCALE GENOMIC DNA]</scope>
    <source>
        <strain evidence="9 10">JCM 13249</strain>
    </source>
</reference>
<dbReference type="RefSeq" id="WP_344081231.1">
    <property type="nucleotide sequence ID" value="NZ_BAAALS010000012.1"/>
</dbReference>